<dbReference type="EMBL" id="JAKWBL010000003">
    <property type="protein sequence ID" value="MCH5599097.1"/>
    <property type="molecule type" value="Genomic_DNA"/>
</dbReference>
<gene>
    <name evidence="7" type="ORF">MKP09_14865</name>
</gene>
<dbReference type="PANTHER" id="PTHR38039">
    <property type="entry name" value="TOXIN YOEB"/>
    <property type="match status" value="1"/>
</dbReference>
<evidence type="ECO:0000256" key="4">
    <source>
        <dbReference type="ARBA" id="ARBA00022759"/>
    </source>
</evidence>
<sequence length="66" mass="7516">MEIAFTDTALSHLRFWKKAGNESVQAKIQKLLKAIAEDPYSGIGQPEQLNHEWRGFWSGRITKKTG</sequence>
<evidence type="ECO:0000256" key="6">
    <source>
        <dbReference type="ARBA" id="ARBA00030388"/>
    </source>
</evidence>
<dbReference type="SUPFAM" id="SSF143011">
    <property type="entry name" value="RelE-like"/>
    <property type="match status" value="1"/>
</dbReference>
<protein>
    <recommendedName>
        <fullName evidence="6">Putative mRNA interferase YoeB</fullName>
    </recommendedName>
</protein>
<name>A0ABS9SL37_9BACT</name>
<reference evidence="7 8" key="1">
    <citation type="submission" date="2022-02" db="EMBL/GenBank/DDBJ databases">
        <authorList>
            <person name="Min J."/>
        </authorList>
    </citation>
    <scope>NUCLEOTIDE SEQUENCE [LARGE SCALE GENOMIC DNA]</scope>
    <source>
        <strain evidence="7 8">GR10-1</strain>
    </source>
</reference>
<evidence type="ECO:0000256" key="1">
    <source>
        <dbReference type="ARBA" id="ARBA00008172"/>
    </source>
</evidence>
<proteinExistence type="inferred from homology"/>
<dbReference type="InterPro" id="IPR009614">
    <property type="entry name" value="YoeB_toxin"/>
</dbReference>
<dbReference type="RefSeq" id="WP_240830775.1">
    <property type="nucleotide sequence ID" value="NZ_JAKWBL010000003.1"/>
</dbReference>
<evidence type="ECO:0000256" key="2">
    <source>
        <dbReference type="ARBA" id="ARBA00022649"/>
    </source>
</evidence>
<keyword evidence="2" id="KW-1277">Toxin-antitoxin system</keyword>
<accession>A0ABS9SL37</accession>
<keyword evidence="4" id="KW-0255">Endonuclease</keyword>
<evidence type="ECO:0000256" key="5">
    <source>
        <dbReference type="ARBA" id="ARBA00022801"/>
    </source>
</evidence>
<evidence type="ECO:0000313" key="8">
    <source>
        <dbReference type="Proteomes" id="UP001202248"/>
    </source>
</evidence>
<comment type="similarity">
    <text evidence="1">Belongs to the YoeB family.</text>
</comment>
<keyword evidence="3" id="KW-0540">Nuclease</keyword>
<dbReference type="InterPro" id="IPR035093">
    <property type="entry name" value="RelE/ParE_toxin_dom_sf"/>
</dbReference>
<evidence type="ECO:0000256" key="3">
    <source>
        <dbReference type="ARBA" id="ARBA00022722"/>
    </source>
</evidence>
<dbReference type="Proteomes" id="UP001202248">
    <property type="component" value="Unassembled WGS sequence"/>
</dbReference>
<dbReference type="Gene3D" id="3.30.2310.20">
    <property type="entry name" value="RelE-like"/>
    <property type="match status" value="1"/>
</dbReference>
<dbReference type="PANTHER" id="PTHR38039:SF1">
    <property type="entry name" value="TOXIN YOEB"/>
    <property type="match status" value="1"/>
</dbReference>
<keyword evidence="8" id="KW-1185">Reference proteome</keyword>
<evidence type="ECO:0000313" key="7">
    <source>
        <dbReference type="EMBL" id="MCH5599097.1"/>
    </source>
</evidence>
<organism evidence="7 8">
    <name type="scientific">Niabella ginsengisoli</name>
    <dbReference type="NCBI Taxonomy" id="522298"/>
    <lineage>
        <taxon>Bacteria</taxon>
        <taxon>Pseudomonadati</taxon>
        <taxon>Bacteroidota</taxon>
        <taxon>Chitinophagia</taxon>
        <taxon>Chitinophagales</taxon>
        <taxon>Chitinophagaceae</taxon>
        <taxon>Niabella</taxon>
    </lineage>
</organism>
<keyword evidence="5" id="KW-0378">Hydrolase</keyword>
<comment type="caution">
    <text evidence="7">The sequence shown here is derived from an EMBL/GenBank/DDBJ whole genome shotgun (WGS) entry which is preliminary data.</text>
</comment>
<dbReference type="Pfam" id="PF06769">
    <property type="entry name" value="YoeB_toxin"/>
    <property type="match status" value="1"/>
</dbReference>